<evidence type="ECO:0000256" key="1">
    <source>
        <dbReference type="SAM" id="MobiDB-lite"/>
    </source>
</evidence>
<sequence length="117" mass="12330">MLDGSAYRQHWPAPPTIASASSSQHTPPALFRTPLASDSSRGGETLETVRARRGTVALSHQIIDYALHGPDGSPANRNAPETLFTLIETIFDGGDDTPTPSPAGNTSPHETPPPPHS</sequence>
<keyword evidence="3" id="KW-1185">Reference proteome</keyword>
<accession>A0ABP9U438</accession>
<organism evidence="2 3">
    <name type="scientific">Brevibacterium ammoniilyticum</name>
    <dbReference type="NCBI Taxonomy" id="1046555"/>
    <lineage>
        <taxon>Bacteria</taxon>
        <taxon>Bacillati</taxon>
        <taxon>Actinomycetota</taxon>
        <taxon>Actinomycetes</taxon>
        <taxon>Micrococcales</taxon>
        <taxon>Brevibacteriaceae</taxon>
        <taxon>Brevibacterium</taxon>
    </lineage>
</organism>
<feature type="region of interest" description="Disordered" evidence="1">
    <location>
        <begin position="90"/>
        <end position="117"/>
    </location>
</feature>
<feature type="region of interest" description="Disordered" evidence="1">
    <location>
        <begin position="1"/>
        <end position="45"/>
    </location>
</feature>
<reference evidence="2 3" key="1">
    <citation type="submission" date="2024-02" db="EMBL/GenBank/DDBJ databases">
        <title>Characterization of antibiotic resistant novel bacterial strains and their environmental applications.</title>
        <authorList>
            <person name="Manzoor S."/>
            <person name="Abbas S."/>
            <person name="Arshad M."/>
            <person name="Li W.J."/>
            <person name="Ahmed I."/>
        </authorList>
    </citation>
    <scope>NUCLEOTIDE SEQUENCE [LARGE SCALE GENOMIC DNA]</scope>
    <source>
        <strain evidence="2 3">KACC 15558</strain>
    </source>
</reference>
<name>A0ABP9U438_9MICO</name>
<proteinExistence type="predicted"/>
<dbReference type="Proteomes" id="UP001498935">
    <property type="component" value="Unassembled WGS sequence"/>
</dbReference>
<comment type="caution">
    <text evidence="2">The sequence shown here is derived from an EMBL/GenBank/DDBJ whole genome shotgun (WGS) entry which is preliminary data.</text>
</comment>
<evidence type="ECO:0000313" key="2">
    <source>
        <dbReference type="EMBL" id="GAA5342373.1"/>
    </source>
</evidence>
<protein>
    <submittedName>
        <fullName evidence="2">Uncharacterized protein</fullName>
    </submittedName>
</protein>
<gene>
    <name evidence="2" type="ORF">KACC15558_34140</name>
</gene>
<evidence type="ECO:0000313" key="3">
    <source>
        <dbReference type="Proteomes" id="UP001498935"/>
    </source>
</evidence>
<dbReference type="EMBL" id="BAABNP010000024">
    <property type="protein sequence ID" value="GAA5342373.1"/>
    <property type="molecule type" value="Genomic_DNA"/>
</dbReference>